<gene>
    <name evidence="1" type="ORF">ANI02nite_02820</name>
</gene>
<accession>A0A511X624</accession>
<proteinExistence type="predicted"/>
<protein>
    <submittedName>
        <fullName evidence="1">Uncharacterized protein</fullName>
    </submittedName>
</protein>
<dbReference type="EMBL" id="BJYF01000001">
    <property type="protein sequence ID" value="GEN58398.1"/>
    <property type="molecule type" value="Genomic_DNA"/>
</dbReference>
<reference evidence="1 2" key="1">
    <citation type="submission" date="2019-07" db="EMBL/GenBank/DDBJ databases">
        <title>Whole genome shotgun sequence of Acetobacter nitrogenifigens NBRC 105050.</title>
        <authorList>
            <person name="Hosoyama A."/>
            <person name="Uohara A."/>
            <person name="Ohji S."/>
            <person name="Ichikawa N."/>
        </authorList>
    </citation>
    <scope>NUCLEOTIDE SEQUENCE [LARGE SCALE GENOMIC DNA]</scope>
    <source>
        <strain evidence="1 2">NBRC 105050</strain>
    </source>
</reference>
<evidence type="ECO:0000313" key="1">
    <source>
        <dbReference type="EMBL" id="GEN58398.1"/>
    </source>
</evidence>
<name>A0A511X624_9PROT</name>
<evidence type="ECO:0000313" key="2">
    <source>
        <dbReference type="Proteomes" id="UP000321635"/>
    </source>
</evidence>
<sequence length="95" mass="10643">MSRRRDNARLASAERDKIAVLNREIERRQARCFVGWTDHSCAIPVAQGCRAARMVRVMVREQDKVEPPAVGFDRSADGRCVSRIDHGDLAGLIVP</sequence>
<organism evidence="1 2">
    <name type="scientific">Acetobacter nitrogenifigens DSM 23921 = NBRC 105050</name>
    <dbReference type="NCBI Taxonomy" id="1120919"/>
    <lineage>
        <taxon>Bacteria</taxon>
        <taxon>Pseudomonadati</taxon>
        <taxon>Pseudomonadota</taxon>
        <taxon>Alphaproteobacteria</taxon>
        <taxon>Acetobacterales</taxon>
        <taxon>Acetobacteraceae</taxon>
        <taxon>Acetobacter</taxon>
    </lineage>
</organism>
<comment type="caution">
    <text evidence="1">The sequence shown here is derived from an EMBL/GenBank/DDBJ whole genome shotgun (WGS) entry which is preliminary data.</text>
</comment>
<dbReference type="AlphaFoldDB" id="A0A511X624"/>
<keyword evidence="2" id="KW-1185">Reference proteome</keyword>
<dbReference type="Proteomes" id="UP000321635">
    <property type="component" value="Unassembled WGS sequence"/>
</dbReference>